<dbReference type="AlphaFoldDB" id="A0A8S4A0I8"/>
<feature type="transmembrane region" description="Helical" evidence="1">
    <location>
        <begin position="51"/>
        <end position="70"/>
    </location>
</feature>
<sequence length="153" mass="17366">MLRWFLFCDTGASSFTRLVVDSSADNPCDRRRLLCWVVLCTLVWTHISHTFWNFVALISSCLSLLVNVVTNAGPRLSETIRSVCNLTLVIGLVSAAAVLSYQPWFLRYEYLVKKLALKEYDIWRCRCSSTYITLVGVTVISCVVRGIHKRLGL</sequence>
<proteinExistence type="predicted"/>
<evidence type="ECO:0000256" key="1">
    <source>
        <dbReference type="SAM" id="Phobius"/>
    </source>
</evidence>
<keyword evidence="1" id="KW-1133">Transmembrane helix</keyword>
<keyword evidence="3" id="KW-1185">Reference proteome</keyword>
<feature type="transmembrane region" description="Helical" evidence="1">
    <location>
        <begin position="82"/>
        <end position="101"/>
    </location>
</feature>
<accession>A0A8S4A0I8</accession>
<evidence type="ECO:0000313" key="3">
    <source>
        <dbReference type="Proteomes" id="UP000678393"/>
    </source>
</evidence>
<gene>
    <name evidence="2" type="ORF">CUNI_LOCUS20901</name>
</gene>
<dbReference type="EMBL" id="CAJHNH020008201">
    <property type="protein sequence ID" value="CAG5135343.1"/>
    <property type="molecule type" value="Genomic_DNA"/>
</dbReference>
<comment type="caution">
    <text evidence="2">The sequence shown here is derived from an EMBL/GenBank/DDBJ whole genome shotgun (WGS) entry which is preliminary data.</text>
</comment>
<keyword evidence="1" id="KW-0812">Transmembrane</keyword>
<dbReference type="OrthoDB" id="10619938at2759"/>
<protein>
    <submittedName>
        <fullName evidence="2">Uncharacterized protein</fullName>
    </submittedName>
</protein>
<name>A0A8S4A0I8_9EUPU</name>
<dbReference type="Proteomes" id="UP000678393">
    <property type="component" value="Unassembled WGS sequence"/>
</dbReference>
<feature type="transmembrane region" description="Helical" evidence="1">
    <location>
        <begin position="128"/>
        <end position="147"/>
    </location>
</feature>
<reference evidence="2" key="1">
    <citation type="submission" date="2021-04" db="EMBL/GenBank/DDBJ databases">
        <authorList>
            <consortium name="Molecular Ecology Group"/>
        </authorList>
    </citation>
    <scope>NUCLEOTIDE SEQUENCE</scope>
</reference>
<organism evidence="2 3">
    <name type="scientific">Candidula unifasciata</name>
    <dbReference type="NCBI Taxonomy" id="100452"/>
    <lineage>
        <taxon>Eukaryota</taxon>
        <taxon>Metazoa</taxon>
        <taxon>Spiralia</taxon>
        <taxon>Lophotrochozoa</taxon>
        <taxon>Mollusca</taxon>
        <taxon>Gastropoda</taxon>
        <taxon>Heterobranchia</taxon>
        <taxon>Euthyneura</taxon>
        <taxon>Panpulmonata</taxon>
        <taxon>Eupulmonata</taxon>
        <taxon>Stylommatophora</taxon>
        <taxon>Helicina</taxon>
        <taxon>Helicoidea</taxon>
        <taxon>Geomitridae</taxon>
        <taxon>Candidula</taxon>
    </lineage>
</organism>
<evidence type="ECO:0000313" key="2">
    <source>
        <dbReference type="EMBL" id="CAG5135343.1"/>
    </source>
</evidence>
<keyword evidence="1" id="KW-0472">Membrane</keyword>